<reference evidence="2 3" key="1">
    <citation type="journal article" date="2008" name="FEMS Yeast Res.">
        <title>Comparative genome analysis of a Saccharomyces cerevisiae wine strain.</title>
        <authorList>
            <person name="Borneman A.R."/>
            <person name="Forgan A.H."/>
            <person name="Pretorius I.S."/>
            <person name="Chambers P.J."/>
        </authorList>
    </citation>
    <scope>NUCLEOTIDE SEQUENCE [LARGE SCALE GENOMIC DNA]</scope>
    <source>
        <strain evidence="2 3">AWRI1631</strain>
    </source>
</reference>
<dbReference type="Proteomes" id="UP000008988">
    <property type="component" value="Unassembled WGS sequence"/>
</dbReference>
<gene>
    <name evidence="2" type="ORF">AWRI1631_153880</name>
</gene>
<feature type="region of interest" description="Disordered" evidence="1">
    <location>
        <begin position="13"/>
        <end position="40"/>
    </location>
</feature>
<sequence>MALQVPRLLRIRRKKTKKKTRRREMEMLTPTLMSTTAPKPVKMMIQPATPRHQQPPPFKK</sequence>
<dbReference type="EMBL" id="ABSV01002210">
    <property type="protein sequence ID" value="EDZ69175.1"/>
    <property type="molecule type" value="Genomic_DNA"/>
</dbReference>
<accession>B5VSC1</accession>
<protein>
    <submittedName>
        <fullName evidence="2">Uncharacterized protein</fullName>
    </submittedName>
</protein>
<evidence type="ECO:0000313" key="2">
    <source>
        <dbReference type="EMBL" id="EDZ69175.1"/>
    </source>
</evidence>
<evidence type="ECO:0000313" key="3">
    <source>
        <dbReference type="Proteomes" id="UP000008988"/>
    </source>
</evidence>
<comment type="caution">
    <text evidence="2">The sequence shown here is derived from an EMBL/GenBank/DDBJ whole genome shotgun (WGS) entry which is preliminary data.</text>
</comment>
<evidence type="ECO:0000256" key="1">
    <source>
        <dbReference type="SAM" id="MobiDB-lite"/>
    </source>
</evidence>
<feature type="compositionally biased region" description="Basic residues" evidence="1">
    <location>
        <begin position="13"/>
        <end position="22"/>
    </location>
</feature>
<dbReference type="AlphaFoldDB" id="B5VSC1"/>
<proteinExistence type="predicted"/>
<name>B5VSC1_YEAS6</name>
<organism evidence="2 3">
    <name type="scientific">Saccharomyces cerevisiae (strain AWRI1631)</name>
    <name type="common">Baker's yeast</name>
    <dbReference type="NCBI Taxonomy" id="545124"/>
    <lineage>
        <taxon>Eukaryota</taxon>
        <taxon>Fungi</taxon>
        <taxon>Dikarya</taxon>
        <taxon>Ascomycota</taxon>
        <taxon>Saccharomycotina</taxon>
        <taxon>Saccharomycetes</taxon>
        <taxon>Saccharomycetales</taxon>
        <taxon>Saccharomycetaceae</taxon>
        <taxon>Saccharomyces</taxon>
    </lineage>
</organism>